<dbReference type="Proteomes" id="UP000001596">
    <property type="component" value="Plasmid pAtS4b"/>
</dbReference>
<name>B9K325_ALLAM</name>
<geneLocation type="plasmid" evidence="1 2">
    <name>pAtS4b</name>
</geneLocation>
<accession>B9K325</accession>
<keyword evidence="2" id="KW-1185">Reference proteome</keyword>
<proteinExistence type="predicted"/>
<evidence type="ECO:0000313" key="2">
    <source>
        <dbReference type="Proteomes" id="UP000001596"/>
    </source>
</evidence>
<keyword evidence="1" id="KW-0614">Plasmid</keyword>
<gene>
    <name evidence="1" type="ordered locus">Avi_9521</name>
</gene>
<protein>
    <submittedName>
        <fullName evidence="1">Uncharacterized protein</fullName>
    </submittedName>
</protein>
<dbReference type="KEGG" id="avi:Avi_9521"/>
<organism evidence="1 2">
    <name type="scientific">Allorhizobium ampelinum (strain ATCC BAA-846 / DSM 112012 / S4)</name>
    <name type="common">Agrobacterium vitis (strain S4)</name>
    <dbReference type="NCBI Taxonomy" id="311402"/>
    <lineage>
        <taxon>Bacteria</taxon>
        <taxon>Pseudomonadati</taxon>
        <taxon>Pseudomonadota</taxon>
        <taxon>Alphaproteobacteria</taxon>
        <taxon>Hyphomicrobiales</taxon>
        <taxon>Rhizobiaceae</taxon>
        <taxon>Rhizobium/Agrobacterium group</taxon>
        <taxon>Allorhizobium</taxon>
        <taxon>Allorhizobium ampelinum</taxon>
    </lineage>
</organism>
<dbReference type="RefSeq" id="WP_012655033.1">
    <property type="nucleotide sequence ID" value="NC_011991.1"/>
</dbReference>
<reference evidence="1 2" key="1">
    <citation type="journal article" date="2009" name="J. Bacteriol.">
        <title>Genome sequences of three Agrobacterium biovars help elucidate the evolution of multichromosome genomes in bacteria.</title>
        <authorList>
            <person name="Slater S.C."/>
            <person name="Goldman B.S."/>
            <person name="Goodner B."/>
            <person name="Setubal J.C."/>
            <person name="Farrand S.K."/>
            <person name="Nester E.W."/>
            <person name="Burr T.J."/>
            <person name="Banta L."/>
            <person name="Dickerman A.W."/>
            <person name="Paulsen I."/>
            <person name="Otten L."/>
            <person name="Suen G."/>
            <person name="Welch R."/>
            <person name="Almeida N.F."/>
            <person name="Arnold F."/>
            <person name="Burton O.T."/>
            <person name="Du Z."/>
            <person name="Ewing A."/>
            <person name="Godsy E."/>
            <person name="Heisel S."/>
            <person name="Houmiel K.L."/>
            <person name="Jhaveri J."/>
            <person name="Lu J."/>
            <person name="Miller N.M."/>
            <person name="Norton S."/>
            <person name="Chen Q."/>
            <person name="Phoolcharoen W."/>
            <person name="Ohlin V."/>
            <person name="Ondrusek D."/>
            <person name="Pride N."/>
            <person name="Stricklin S.L."/>
            <person name="Sun J."/>
            <person name="Wheeler C."/>
            <person name="Wilson L."/>
            <person name="Zhu H."/>
            <person name="Wood D.W."/>
        </authorList>
    </citation>
    <scope>NUCLEOTIDE SEQUENCE [LARGE SCALE GENOMIC DNA]</scope>
    <source>
        <strain evidence="2">S4 / ATCC BAA-846</strain>
        <plasmid evidence="1 2">pAtS4b</plasmid>
    </source>
</reference>
<dbReference type="EMBL" id="CP000635">
    <property type="protein sequence ID" value="ACM39273.1"/>
    <property type="molecule type" value="Genomic_DNA"/>
</dbReference>
<dbReference type="AlphaFoldDB" id="B9K325"/>
<sequence>MIYARRALQRRLDELRVKIGNEAVDAVVARLNEPGKDRVAAMWEVVVLHGLATTGGLESENALPSGRRPDVWFDGDVIRFVADVTSVSDDGLDVQNPHAELGELLNKAKNKLKLPIGGLDMRVHSRDELSSRGRRTFLKLPPRRKLSEFVKEEILPKLREQLAAGAKVLRVMIADEDVGIEIVIDPSKSPINSYGFAAYDVPTIKDKNPLYNALKAKADQLRGAEGISGIILGDGDCAALAERQASPRSVSCEAIARECLRQYSSLDFVLLLTIREGRRSFFPPTQPELRTHATLICRDESSVRGELETTFRAMLEKFPRPVNMPVNGALRAREARYEMGHHGGYKLSGQKIRVSSRELVEVLAGLRTFDNNGARNVELAGPLPHSTSHVSALFLRQVVNGHLPVKITVEKTDENDNDDWIEFDFGEPDPAITPYK</sequence>
<dbReference type="HOGENOM" id="CLU_627960_0_0_5"/>
<evidence type="ECO:0000313" key="1">
    <source>
        <dbReference type="EMBL" id="ACM39273.1"/>
    </source>
</evidence>